<dbReference type="EMBL" id="DVJJ01000034">
    <property type="protein sequence ID" value="HIS64103.1"/>
    <property type="molecule type" value="Genomic_DNA"/>
</dbReference>
<dbReference type="InterPro" id="IPR032599">
    <property type="entry name" value="YcdB/YcdC_rep_domain"/>
</dbReference>
<evidence type="ECO:0000313" key="6">
    <source>
        <dbReference type="Proteomes" id="UP000886741"/>
    </source>
</evidence>
<sequence length="718" mass="78084">MKKLTSLLLSLAVLTTAVLPVAAATDQRLTQVTQAVKETLSIDDGYDTFYGELEETTFQSFWSLNWEGEGRSLRVSASEDGTIYHYNYSDSTGSTSQNPAFPEYSPMEAQAIAQNFLDKVVTAPLDAQLEDTETMGSIDSDRYYFHGALTLHGYPTPLGLSIAVDSHTGQVLNYRRDDRYDVYLPFPAAPAALTEEQTANASNLLKGTLALRLEYVLDEDSNTAVLRYLPEDSNSFYVDAATGKLVDLTALYGNLSKGEGSDSATGGTTEDSADNGLTDAELEGIAQMKDVKDKDALDKAVRAYSELGLSGYTLNNCSYALNRETQQVTATLRYSRSGSSGSPEEVSTPYEFNRSITVDAKTGEILSASGTSWADEDFQPTVSPAAAQTKAEAFLQTLWGGDFTKSALYDSQEAGPETGLRVHTFTYAQQVNGYFFPQNTLTIAIDGQTGDVINLYRDFETDPTFDSADGILTEAAALDAWFATFDVVPGYTQVPVALSDYSEQYRPLLDLGYTYVHELKLGYALSQKDYYLGIDAKSGDAVKPPVTGNSRVITYSDLEGSWGKDMAEALADYGVGWLGGKLEPNKSLTQLDLMALLLSTRGILVNLEDEDSADTVYDYAYSTGLLTASERNDSAILTRGELVRYLLDDNGFGEAAQLPGIFRCDYKDADAIPDALFGYAAIAQGLGMVTGDDDGNFSANRTVTRLETIAMLYRLLSR</sequence>
<proteinExistence type="predicted"/>
<feature type="domain" description="SLH" evidence="4">
    <location>
        <begin position="663"/>
        <end position="718"/>
    </location>
</feature>
<organism evidence="5 6">
    <name type="scientific">Candidatus Avoscillospira avistercoris</name>
    <dbReference type="NCBI Taxonomy" id="2840707"/>
    <lineage>
        <taxon>Bacteria</taxon>
        <taxon>Bacillati</taxon>
        <taxon>Bacillota</taxon>
        <taxon>Clostridia</taxon>
        <taxon>Eubacteriales</taxon>
        <taxon>Oscillospiraceae</taxon>
        <taxon>Oscillospiraceae incertae sedis</taxon>
        <taxon>Candidatus Avoscillospira</taxon>
    </lineage>
</organism>
<evidence type="ECO:0000256" key="1">
    <source>
        <dbReference type="ARBA" id="ARBA00022737"/>
    </source>
</evidence>
<keyword evidence="1" id="KW-0677">Repeat</keyword>
<evidence type="ECO:0000256" key="3">
    <source>
        <dbReference type="SAM" id="SignalP"/>
    </source>
</evidence>
<reference evidence="5" key="2">
    <citation type="journal article" date="2021" name="PeerJ">
        <title>Extensive microbial diversity within the chicken gut microbiome revealed by metagenomics and culture.</title>
        <authorList>
            <person name="Gilroy R."/>
            <person name="Ravi A."/>
            <person name="Getino M."/>
            <person name="Pursley I."/>
            <person name="Horton D.L."/>
            <person name="Alikhan N.F."/>
            <person name="Baker D."/>
            <person name="Gharbi K."/>
            <person name="Hall N."/>
            <person name="Watson M."/>
            <person name="Adriaenssens E.M."/>
            <person name="Foster-Nyarko E."/>
            <person name="Jarju S."/>
            <person name="Secka A."/>
            <person name="Antonio M."/>
            <person name="Oren A."/>
            <person name="Chaudhuri R.R."/>
            <person name="La Ragione R."/>
            <person name="Hildebrand F."/>
            <person name="Pallen M.J."/>
        </authorList>
    </citation>
    <scope>NUCLEOTIDE SEQUENCE</scope>
    <source>
        <strain evidence="5">ChiBcec16-1751</strain>
    </source>
</reference>
<gene>
    <name evidence="5" type="ORF">IAA83_01870</name>
</gene>
<name>A0A9D1JSV3_9FIRM</name>
<dbReference type="Pfam" id="PF00395">
    <property type="entry name" value="SLH"/>
    <property type="match status" value="1"/>
</dbReference>
<feature type="region of interest" description="Disordered" evidence="2">
    <location>
        <begin position="257"/>
        <end position="276"/>
    </location>
</feature>
<dbReference type="Proteomes" id="UP000886741">
    <property type="component" value="Unassembled WGS sequence"/>
</dbReference>
<dbReference type="InterPro" id="IPR001119">
    <property type="entry name" value="SLH_dom"/>
</dbReference>
<comment type="caution">
    <text evidence="5">The sequence shown here is derived from an EMBL/GenBank/DDBJ whole genome shotgun (WGS) entry which is preliminary data.</text>
</comment>
<evidence type="ECO:0000259" key="4">
    <source>
        <dbReference type="PROSITE" id="PS51272"/>
    </source>
</evidence>
<evidence type="ECO:0000313" key="5">
    <source>
        <dbReference type="EMBL" id="HIS64103.1"/>
    </source>
</evidence>
<evidence type="ECO:0000256" key="2">
    <source>
        <dbReference type="SAM" id="MobiDB-lite"/>
    </source>
</evidence>
<dbReference type="PROSITE" id="PS51272">
    <property type="entry name" value="SLH"/>
    <property type="match status" value="1"/>
</dbReference>
<feature type="signal peptide" evidence="3">
    <location>
        <begin position="1"/>
        <end position="23"/>
    </location>
</feature>
<dbReference type="AlphaFoldDB" id="A0A9D1JSV3"/>
<dbReference type="Pfam" id="PF16244">
    <property type="entry name" value="DUF4901"/>
    <property type="match status" value="2"/>
</dbReference>
<feature type="chain" id="PRO_5039373531" evidence="3">
    <location>
        <begin position="24"/>
        <end position="718"/>
    </location>
</feature>
<reference evidence="5" key="1">
    <citation type="submission" date="2020-10" db="EMBL/GenBank/DDBJ databases">
        <authorList>
            <person name="Gilroy R."/>
        </authorList>
    </citation>
    <scope>NUCLEOTIDE SEQUENCE</scope>
    <source>
        <strain evidence="5">ChiBcec16-1751</strain>
    </source>
</reference>
<protein>
    <submittedName>
        <fullName evidence="5">S-layer homology domain-containing protein</fullName>
    </submittedName>
</protein>
<keyword evidence="3" id="KW-0732">Signal</keyword>
<accession>A0A9D1JSV3</accession>